<dbReference type="Gene3D" id="3.55.50.30">
    <property type="match status" value="1"/>
</dbReference>
<dbReference type="NCBIfam" id="TIGR04056">
    <property type="entry name" value="OMP_RagA_SusC"/>
    <property type="match status" value="1"/>
</dbReference>
<dbReference type="Pfam" id="PF07715">
    <property type="entry name" value="Plug"/>
    <property type="match status" value="1"/>
</dbReference>
<dbReference type="Pfam" id="PF13715">
    <property type="entry name" value="CarbopepD_reg_2"/>
    <property type="match status" value="1"/>
</dbReference>
<dbReference type="EMBL" id="BMLI01000001">
    <property type="protein sequence ID" value="GGM88540.1"/>
    <property type="molecule type" value="Genomic_DNA"/>
</dbReference>
<keyword evidence="6 8" id="KW-0472">Membrane</keyword>
<dbReference type="InterPro" id="IPR023997">
    <property type="entry name" value="TonB-dep_OMP_SusC/RagA_CS"/>
</dbReference>
<dbReference type="RefSeq" id="WP_019943905.1">
    <property type="nucleotide sequence ID" value="NZ_BMLI01000001.1"/>
</dbReference>
<dbReference type="Gene3D" id="2.60.40.1120">
    <property type="entry name" value="Carboxypeptidase-like, regulatory domain"/>
    <property type="match status" value="1"/>
</dbReference>
<dbReference type="NCBIfam" id="TIGR04057">
    <property type="entry name" value="SusC_RagA_signa"/>
    <property type="match status" value="1"/>
</dbReference>
<dbReference type="SUPFAM" id="SSF56935">
    <property type="entry name" value="Porins"/>
    <property type="match status" value="1"/>
</dbReference>
<keyword evidence="13" id="KW-1185">Reference proteome</keyword>
<sequence length="1145" mass="125163">MHKKIPYKRVVYKVMTATAKQLLLALICCGITMAHGVYSQELLNKEISLKVEALEIRQVLRQIEKQADVKFVYSSGSIQGRSTVAARQLQGSLSRVLDQLLTPLNVSYEVVGNSRILLRKKSDPQSAAPSGALTAGIAADRTVSGKVVDEKGDGLPGVNILIVGSQQGTTSDQTGQFQLSVPDGNVTLRFSFIGYVSQDAVVGNSSAINISLVPDVSALKEVVVVGYGTQEKKDVTGAVSSVKGSDFQNLPSGGAQQALQGRAAGVNVIRNGGAPGDAGTIQIRGFGTVNNADPLVVIDGVPAGSMNDVNPNDIESIEILKDASASAIYGTRAANGVVIITTKRGTFDNPIAVTLNGYVGTSNRIKILDMLEAPDLAALKREAYTNDGLPVPPIWQDAQYQTQQTNWQEALLKQGVTQNYDAAIRGGGKYSSFSISGGYYDEKGIIGKSYYKRYTFRVNSDHKIGSRLKIGQNLQFTNTHNTAPNTTSSQTGLLWSAIRFHPGLPIRNADGSYSTTKGIGAFGDINNPIFTVDTQDQNNIRNRFLGSLTGELEILKGLKLRANLAMDATFSESTNFEVKINDQFRTNSYNQLDLTHGKYWSFLQEYFLSYDKRFGAHNLSLVGGYTSQTFNSISARQRGRDFASEDPSLRYLQYAGTIVSVAGENGNRSYDALASWFGRANYSFMDRYLLTATFRADGSSKFAPDNRWGYFPAFSLGWRLSEEDFFKNALSVFSNFKLTGGWGQLGNQNVNSLQYLALINSSYRYALGAGGTQSQISGAAQSRLANLQIGWETAEMTNFGVEAGLWKNALYLSVNYFIKDTKKMLLAPPSVGTIGTSIIPDQNIGQLRNKGVEIEASYRHSFGDLTFNVSANATLIKNRITQLATPGGFLASQLYGRGQQEIVRTYENNPYGTFYGYKTNGLYQNQGEIDSDPNIANDSRKTNGQIHPGDVRFMDLTGDGVVDDKDRTIIGSPQPKINYGLNAGLNYKGFDLNLFFVGVGGVSIFNADRMQGLDASYSFNLYQEANERWHGEGTSNTVPRLSIDNPNRNFRPSDLFIEKGDFFRLKNFTLGYTIPKTVIEKVKLSQARIYITGQNVFTLTKYTGLNPELGYVGGDKAAGLYNQLNVDYAQYPQARTWTIGATLSF</sequence>
<dbReference type="Gene3D" id="2.40.170.20">
    <property type="entry name" value="TonB-dependent receptor, beta-barrel domain"/>
    <property type="match status" value="1"/>
</dbReference>
<evidence type="ECO:0000259" key="10">
    <source>
        <dbReference type="Pfam" id="PF00593"/>
    </source>
</evidence>
<name>A0ABQ2HSA9_9BACT</name>
<gene>
    <name evidence="12" type="ORF">GCM10010967_21500</name>
</gene>
<keyword evidence="5 9" id="KW-0798">TonB box</keyword>
<dbReference type="InterPro" id="IPR012910">
    <property type="entry name" value="Plug_dom"/>
</dbReference>
<dbReference type="SUPFAM" id="SSF49464">
    <property type="entry name" value="Carboxypeptidase regulatory domain-like"/>
    <property type="match status" value="1"/>
</dbReference>
<dbReference type="Proteomes" id="UP000632339">
    <property type="component" value="Unassembled WGS sequence"/>
</dbReference>
<evidence type="ECO:0000256" key="6">
    <source>
        <dbReference type="ARBA" id="ARBA00023136"/>
    </source>
</evidence>
<dbReference type="InterPro" id="IPR039426">
    <property type="entry name" value="TonB-dep_rcpt-like"/>
</dbReference>
<comment type="similarity">
    <text evidence="8 9">Belongs to the TonB-dependent receptor family.</text>
</comment>
<dbReference type="InterPro" id="IPR008969">
    <property type="entry name" value="CarboxyPept-like_regulatory"/>
</dbReference>
<dbReference type="InterPro" id="IPR023996">
    <property type="entry name" value="TonB-dep_OMP_SusC/RagA"/>
</dbReference>
<dbReference type="Gene3D" id="2.170.130.10">
    <property type="entry name" value="TonB-dependent receptor, plug domain"/>
    <property type="match status" value="1"/>
</dbReference>
<evidence type="ECO:0000256" key="7">
    <source>
        <dbReference type="ARBA" id="ARBA00023237"/>
    </source>
</evidence>
<keyword evidence="3 8" id="KW-1134">Transmembrane beta strand</keyword>
<keyword evidence="7 8" id="KW-0998">Cell outer membrane</keyword>
<evidence type="ECO:0000256" key="3">
    <source>
        <dbReference type="ARBA" id="ARBA00022452"/>
    </source>
</evidence>
<keyword evidence="4 8" id="KW-0812">Transmembrane</keyword>
<feature type="domain" description="TonB-dependent receptor plug" evidence="11">
    <location>
        <begin position="232"/>
        <end position="337"/>
    </location>
</feature>
<evidence type="ECO:0000256" key="8">
    <source>
        <dbReference type="PROSITE-ProRule" id="PRU01360"/>
    </source>
</evidence>
<dbReference type="InterPro" id="IPR037066">
    <property type="entry name" value="Plug_dom_sf"/>
</dbReference>
<evidence type="ECO:0000256" key="4">
    <source>
        <dbReference type="ARBA" id="ARBA00022692"/>
    </source>
</evidence>
<evidence type="ECO:0000259" key="11">
    <source>
        <dbReference type="Pfam" id="PF07715"/>
    </source>
</evidence>
<dbReference type="InterPro" id="IPR000531">
    <property type="entry name" value="Beta-barrel_TonB"/>
</dbReference>
<keyword evidence="2 8" id="KW-0813">Transport</keyword>
<proteinExistence type="inferred from homology"/>
<reference evidence="13" key="1">
    <citation type="journal article" date="2019" name="Int. J. Syst. Evol. Microbiol.">
        <title>The Global Catalogue of Microorganisms (GCM) 10K type strain sequencing project: providing services to taxonomists for standard genome sequencing and annotation.</title>
        <authorList>
            <consortium name="The Broad Institute Genomics Platform"/>
            <consortium name="The Broad Institute Genome Sequencing Center for Infectious Disease"/>
            <person name="Wu L."/>
            <person name="Ma J."/>
        </authorList>
    </citation>
    <scope>NUCLEOTIDE SEQUENCE [LARGE SCALE GENOMIC DNA]</scope>
    <source>
        <strain evidence="13">CGMCC 1.6375</strain>
    </source>
</reference>
<comment type="caution">
    <text evidence="12">The sequence shown here is derived from an EMBL/GenBank/DDBJ whole genome shotgun (WGS) entry which is preliminary data.</text>
</comment>
<feature type="domain" description="TonB-dependent receptor-like beta-barrel" evidence="10">
    <location>
        <begin position="526"/>
        <end position="1090"/>
    </location>
</feature>
<dbReference type="InterPro" id="IPR036942">
    <property type="entry name" value="Beta-barrel_TonB_sf"/>
</dbReference>
<evidence type="ECO:0000256" key="2">
    <source>
        <dbReference type="ARBA" id="ARBA00022448"/>
    </source>
</evidence>
<organism evidence="12 13">
    <name type="scientific">Dyadobacter beijingensis</name>
    <dbReference type="NCBI Taxonomy" id="365489"/>
    <lineage>
        <taxon>Bacteria</taxon>
        <taxon>Pseudomonadati</taxon>
        <taxon>Bacteroidota</taxon>
        <taxon>Cytophagia</taxon>
        <taxon>Cytophagales</taxon>
        <taxon>Spirosomataceae</taxon>
        <taxon>Dyadobacter</taxon>
    </lineage>
</organism>
<evidence type="ECO:0000256" key="9">
    <source>
        <dbReference type="RuleBase" id="RU003357"/>
    </source>
</evidence>
<evidence type="ECO:0000256" key="5">
    <source>
        <dbReference type="ARBA" id="ARBA00023077"/>
    </source>
</evidence>
<protein>
    <submittedName>
        <fullName evidence="12">SusC/RagA family TonB-linked outer membrane protein</fullName>
    </submittedName>
</protein>
<evidence type="ECO:0000313" key="13">
    <source>
        <dbReference type="Proteomes" id="UP000632339"/>
    </source>
</evidence>
<dbReference type="PROSITE" id="PS52016">
    <property type="entry name" value="TONB_DEPENDENT_REC_3"/>
    <property type="match status" value="1"/>
</dbReference>
<dbReference type="Pfam" id="PF00593">
    <property type="entry name" value="TonB_dep_Rec_b-barrel"/>
    <property type="match status" value="1"/>
</dbReference>
<accession>A0ABQ2HSA9</accession>
<evidence type="ECO:0000256" key="1">
    <source>
        <dbReference type="ARBA" id="ARBA00004571"/>
    </source>
</evidence>
<comment type="subcellular location">
    <subcellularLocation>
        <location evidence="1 8">Cell outer membrane</location>
        <topology evidence="1 8">Multi-pass membrane protein</topology>
    </subcellularLocation>
</comment>
<evidence type="ECO:0000313" key="12">
    <source>
        <dbReference type="EMBL" id="GGM88540.1"/>
    </source>
</evidence>